<dbReference type="EMBL" id="JACHXI010000008">
    <property type="protein sequence ID" value="MBB3103573.1"/>
    <property type="molecule type" value="Genomic_DNA"/>
</dbReference>
<sequence length="278" mass="31637">MSCSFSIEFPQATEAQLAALMQNILDDDKINWEARCPIKPEVDFTTAELADCYRLAWQLLASGVNMGSARRLVVSIAIRCSATPEQAVSFKLIRARFKHMRFACTNCSEQHTYPEILHSVTRLMGDFQDAFRNGQRVKTAWLGIKLLFRLRAGFFGFLRKNIADVHYSSIESFKRYVVAENQCLAEATQGCISLTGRKFHELRKIISRRIALNDTYRVLYPSPKLDAFSLYLATINGLMGEMHDDLVLKRVQGELDYDSQSFKLPDEIASRIRAFVSA</sequence>
<protein>
    <recommendedName>
        <fullName evidence="3">CHAD domain-containing protein</fullName>
    </recommendedName>
</protein>
<name>A0A839T7C4_AZOMA</name>
<evidence type="ECO:0000313" key="2">
    <source>
        <dbReference type="Proteomes" id="UP000549250"/>
    </source>
</evidence>
<proteinExistence type="predicted"/>
<keyword evidence="2" id="KW-1185">Reference proteome</keyword>
<organism evidence="1 2">
    <name type="scientific">Azomonas macrocytogenes</name>
    <name type="common">Azotobacter macrocytogenes</name>
    <dbReference type="NCBI Taxonomy" id="69962"/>
    <lineage>
        <taxon>Bacteria</taxon>
        <taxon>Pseudomonadati</taxon>
        <taxon>Pseudomonadota</taxon>
        <taxon>Gammaproteobacteria</taxon>
        <taxon>Pseudomonadales</taxon>
        <taxon>Pseudomonadaceae</taxon>
        <taxon>Azomonas</taxon>
    </lineage>
</organism>
<gene>
    <name evidence="1" type="ORF">FHR87_001969</name>
</gene>
<evidence type="ECO:0000313" key="1">
    <source>
        <dbReference type="EMBL" id="MBB3103573.1"/>
    </source>
</evidence>
<dbReference type="AlphaFoldDB" id="A0A839T7C4"/>
<reference evidence="1 2" key="1">
    <citation type="submission" date="2020-08" db="EMBL/GenBank/DDBJ databases">
        <title>Genomic Encyclopedia of Type Strains, Phase III (KMG-III): the genomes of soil and plant-associated and newly described type strains.</title>
        <authorList>
            <person name="Whitman W."/>
        </authorList>
    </citation>
    <scope>NUCLEOTIDE SEQUENCE [LARGE SCALE GENOMIC DNA]</scope>
    <source>
        <strain evidence="1 2">CECT 4462</strain>
    </source>
</reference>
<comment type="caution">
    <text evidence="1">The sequence shown here is derived from an EMBL/GenBank/DDBJ whole genome shotgun (WGS) entry which is preliminary data.</text>
</comment>
<dbReference type="Proteomes" id="UP000549250">
    <property type="component" value="Unassembled WGS sequence"/>
</dbReference>
<dbReference type="RefSeq" id="WP_183166503.1">
    <property type="nucleotide sequence ID" value="NZ_JACHXI010000008.1"/>
</dbReference>
<accession>A0A839T7C4</accession>
<evidence type="ECO:0008006" key="3">
    <source>
        <dbReference type="Google" id="ProtNLM"/>
    </source>
</evidence>